<keyword evidence="2" id="KW-1185">Reference proteome</keyword>
<dbReference type="InterPro" id="IPR023214">
    <property type="entry name" value="HAD_sf"/>
</dbReference>
<gene>
    <name evidence="1" type="ORF">ET33_01155</name>
</gene>
<dbReference type="Gene3D" id="3.40.50.1000">
    <property type="entry name" value="HAD superfamily/HAD-like"/>
    <property type="match status" value="1"/>
</dbReference>
<name>A0A081P3V5_9BACL</name>
<dbReference type="eggNOG" id="COG0241">
    <property type="taxonomic scope" value="Bacteria"/>
</dbReference>
<reference evidence="1 2" key="1">
    <citation type="submission" date="2014-06" db="EMBL/GenBank/DDBJ databases">
        <title>Draft genome sequence of Paenibacillus sp. MSt1.</title>
        <authorList>
            <person name="Aw Y.K."/>
            <person name="Ong K.S."/>
            <person name="Gan H.M."/>
            <person name="Lee S.M."/>
        </authorList>
    </citation>
    <scope>NUCLEOTIDE SEQUENCE [LARGE SCALE GENOMIC DNA]</scope>
    <source>
        <strain evidence="1 2">MSt1</strain>
    </source>
</reference>
<evidence type="ECO:0000313" key="1">
    <source>
        <dbReference type="EMBL" id="KEQ25378.1"/>
    </source>
</evidence>
<dbReference type="SUPFAM" id="SSF56784">
    <property type="entry name" value="HAD-like"/>
    <property type="match status" value="1"/>
</dbReference>
<organism evidence="1 2">
    <name type="scientific">Paenibacillus tyrfis</name>
    <dbReference type="NCBI Taxonomy" id="1501230"/>
    <lineage>
        <taxon>Bacteria</taxon>
        <taxon>Bacillati</taxon>
        <taxon>Bacillota</taxon>
        <taxon>Bacilli</taxon>
        <taxon>Bacillales</taxon>
        <taxon>Paenibacillaceae</taxon>
        <taxon>Paenibacillus</taxon>
    </lineage>
</organism>
<dbReference type="Proteomes" id="UP000028123">
    <property type="component" value="Unassembled WGS sequence"/>
</dbReference>
<comment type="caution">
    <text evidence="1">The sequence shown here is derived from an EMBL/GenBank/DDBJ whole genome shotgun (WGS) entry which is preliminary data.</text>
</comment>
<dbReference type="AlphaFoldDB" id="A0A081P3V5"/>
<proteinExistence type="predicted"/>
<dbReference type="OrthoDB" id="573782at2"/>
<dbReference type="RefSeq" id="WP_036681362.1">
    <property type="nucleotide sequence ID" value="NZ_JNVM01000010.1"/>
</dbReference>
<protein>
    <submittedName>
        <fullName evidence="1">Capsular biosynthesis protein</fullName>
    </submittedName>
</protein>
<sequence>MRIVVDLDGTICELKRPEQSYGDVLPLPGAVAALQRLKAEGHEIIIHTARNMKTQGGNAGKAVARIGALTLAWLDKHEVPYDEIVFGKPYGHVYIDDLALTFRDWPSVMTKLEQNGGRL</sequence>
<dbReference type="EMBL" id="JNVM01000010">
    <property type="protein sequence ID" value="KEQ25378.1"/>
    <property type="molecule type" value="Genomic_DNA"/>
</dbReference>
<accession>A0A081P3V5</accession>
<evidence type="ECO:0000313" key="2">
    <source>
        <dbReference type="Proteomes" id="UP000028123"/>
    </source>
</evidence>
<dbReference type="InterPro" id="IPR036412">
    <property type="entry name" value="HAD-like_sf"/>
</dbReference>